<gene>
    <name evidence="1" type="ORF">ET418_15080</name>
</gene>
<accession>A0A5A9XAL4</accession>
<dbReference type="Proteomes" id="UP000324298">
    <property type="component" value="Unassembled WGS sequence"/>
</dbReference>
<dbReference type="RefSeq" id="WP_149308966.1">
    <property type="nucleotide sequence ID" value="NZ_SRSD01000010.1"/>
</dbReference>
<keyword evidence="2" id="KW-1185">Reference proteome</keyword>
<name>A0A5A9XAL4_9BACT</name>
<evidence type="ECO:0000313" key="1">
    <source>
        <dbReference type="EMBL" id="KAA0888701.1"/>
    </source>
</evidence>
<organism evidence="1 2">
    <name type="scientific">Oryzomonas rubra</name>
    <dbReference type="NCBI Taxonomy" id="2509454"/>
    <lineage>
        <taxon>Bacteria</taxon>
        <taxon>Pseudomonadati</taxon>
        <taxon>Thermodesulfobacteriota</taxon>
        <taxon>Desulfuromonadia</taxon>
        <taxon>Geobacterales</taxon>
        <taxon>Geobacteraceae</taxon>
        <taxon>Oryzomonas</taxon>
    </lineage>
</organism>
<evidence type="ECO:0000313" key="2">
    <source>
        <dbReference type="Proteomes" id="UP000324298"/>
    </source>
</evidence>
<dbReference type="AlphaFoldDB" id="A0A5A9XAL4"/>
<dbReference type="EMBL" id="SRSD01000010">
    <property type="protein sequence ID" value="KAA0888701.1"/>
    <property type="molecule type" value="Genomic_DNA"/>
</dbReference>
<reference evidence="1 2" key="1">
    <citation type="submission" date="2019-04" db="EMBL/GenBank/DDBJ databases">
        <title>Geobacter ruber sp. nov., ferric-reducing bacteria isolated from paddy soil.</title>
        <authorList>
            <person name="Xu Z."/>
            <person name="Masuda Y."/>
            <person name="Itoh H."/>
            <person name="Senoo K."/>
        </authorList>
    </citation>
    <scope>NUCLEOTIDE SEQUENCE [LARGE SCALE GENOMIC DNA]</scope>
    <source>
        <strain evidence="1 2">Red88</strain>
    </source>
</reference>
<proteinExistence type="predicted"/>
<protein>
    <submittedName>
        <fullName evidence="1">Uncharacterized protein</fullName>
    </submittedName>
</protein>
<sequence>MIWQPTEHQAERARRLINVRGRFINCRHYAVKAKAINCKKHGPRKTCRGCRTCPACDGTLAFDQISAIPGQRRTTIYETYSCVHCGAIIEHEYVAYTEQQPPNQRRGKCQVEGCRRTAYEGHEHQDGKTWTVCVTHFRRMKTWRASEKGEDQKPLIVAMGRLVDNPSYWTKQKRRKS</sequence>
<comment type="caution">
    <text evidence="1">The sequence shown here is derived from an EMBL/GenBank/DDBJ whole genome shotgun (WGS) entry which is preliminary data.</text>
</comment>